<protein>
    <submittedName>
        <fullName evidence="1">Uncharacterized protein</fullName>
    </submittedName>
</protein>
<reference evidence="1 2" key="1">
    <citation type="journal article" date="2011" name="J. Bacteriol.">
        <title>Complete genome sequence of the type strain Cupriavidus necator N-1.</title>
        <authorList>
            <person name="Poehlein A."/>
            <person name="Kusian B."/>
            <person name="Friedrich B."/>
            <person name="Daniel R."/>
            <person name="Bowien B."/>
        </authorList>
    </citation>
    <scope>NUCLEOTIDE SEQUENCE [LARGE SCALE GENOMIC DNA]</scope>
    <source>
        <strain evidence="2">ATCC 43291 / DSM 13513 / CCUG 52238 / LMG 8453 / N-1</strain>
    </source>
</reference>
<proteinExistence type="predicted"/>
<dbReference type="Proteomes" id="UP000006798">
    <property type="component" value="Chromosome 1"/>
</dbReference>
<evidence type="ECO:0000313" key="2">
    <source>
        <dbReference type="Proteomes" id="UP000006798"/>
    </source>
</evidence>
<dbReference type="EMBL" id="CP002877">
    <property type="protein sequence ID" value="AEI76875.1"/>
    <property type="molecule type" value="Genomic_DNA"/>
</dbReference>
<evidence type="ECO:0000313" key="1">
    <source>
        <dbReference type="EMBL" id="AEI76875.1"/>
    </source>
</evidence>
<sequence>MNVIVLPIELHQFSFEICANAGKYVAQVLCRMSLSSLIGQEYDWAM</sequence>
<gene>
    <name evidence="1" type="ordered locus">CNE_1c15320</name>
</gene>
<dbReference type="AlphaFoldDB" id="G0EU68"/>
<name>G0EU68_CUPNN</name>
<dbReference type="KEGG" id="cnc:CNE_1c15320"/>
<organism evidence="1 2">
    <name type="scientific">Cupriavidus necator (strain ATCC 43291 / DSM 13513 / CCUG 52238 / LMG 8453 / N-1)</name>
    <name type="common">Ralstonia eutropha</name>
    <dbReference type="NCBI Taxonomy" id="1042878"/>
    <lineage>
        <taxon>Bacteria</taxon>
        <taxon>Pseudomonadati</taxon>
        <taxon>Pseudomonadota</taxon>
        <taxon>Betaproteobacteria</taxon>
        <taxon>Burkholderiales</taxon>
        <taxon>Burkholderiaceae</taxon>
        <taxon>Cupriavidus</taxon>
    </lineage>
</organism>
<dbReference type="HOGENOM" id="CLU_3182690_0_0_4"/>
<accession>G0EU68</accession>